<feature type="signal peptide" evidence="1">
    <location>
        <begin position="1"/>
        <end position="30"/>
    </location>
</feature>
<gene>
    <name evidence="3" type="ORF">SAMN02910417_02592</name>
</gene>
<sequence>MKKSLIAKVVSCIVVFTLFVGVLPFTQAQAATVNTSYSSGVTTGTIRYISQNPNGSLFYTKYWPSSSFGNYSSPKSECGTACISMALSYVGINKTPKKILEANNGSTVWSGWGATYNSSSSSSKIATYVKNYLNGDGSYSPPAIQLKKYTSGNGHFMLIIGKVSSDTYKVLDPWDCAIKQITVNGSTLTYTSSLSGKSYTDTFVTIRQFYNAGASIVDNDTTKSTSAASADTTNPTISAVELVKQTSSYYKIKVTLKDNVAVTTKKVSSYTQTNGKDDIATSKKSFTATKTKTITIKVNRSDHGNAYGAYVTNIYAYDAAGNASSVQFKTNLVKRPTIKNVTNGQAGAITVKWSKNSEVSYYQVKYVSGSVSKKVKVSGASVTSKKITGLTKGKTYKVYVRGVVQSGSKKYYSSWSKVSSIKISK</sequence>
<protein>
    <submittedName>
        <fullName evidence="3">GBS Bsp-like repeat-containing protein</fullName>
    </submittedName>
</protein>
<dbReference type="InterPro" id="IPR013783">
    <property type="entry name" value="Ig-like_fold"/>
</dbReference>
<dbReference type="InterPro" id="IPR003961">
    <property type="entry name" value="FN3_dom"/>
</dbReference>
<dbReference type="InterPro" id="IPR036116">
    <property type="entry name" value="FN3_sf"/>
</dbReference>
<dbReference type="RefSeq" id="WP_090174773.1">
    <property type="nucleotide sequence ID" value="NZ_FMXR01000025.1"/>
</dbReference>
<dbReference type="OrthoDB" id="2005767at2"/>
<feature type="domain" description="Fibronectin type-III" evidence="2">
    <location>
        <begin position="332"/>
        <end position="425"/>
    </location>
</feature>
<accession>A0A1G6CQU1</accession>
<evidence type="ECO:0000259" key="2">
    <source>
        <dbReference type="PROSITE" id="PS50853"/>
    </source>
</evidence>
<dbReference type="AlphaFoldDB" id="A0A1G6CQU1"/>
<proteinExistence type="predicted"/>
<dbReference type="EMBL" id="FMXR01000025">
    <property type="protein sequence ID" value="SDB35198.1"/>
    <property type="molecule type" value="Genomic_DNA"/>
</dbReference>
<reference evidence="3 4" key="1">
    <citation type="submission" date="2016-10" db="EMBL/GenBank/DDBJ databases">
        <authorList>
            <person name="de Groot N.N."/>
        </authorList>
    </citation>
    <scope>NUCLEOTIDE SEQUENCE [LARGE SCALE GENOMIC DNA]</scope>
    <source>
        <strain evidence="3 4">DSM 3217</strain>
    </source>
</reference>
<dbReference type="Proteomes" id="UP000199228">
    <property type="component" value="Unassembled WGS sequence"/>
</dbReference>
<evidence type="ECO:0000313" key="3">
    <source>
        <dbReference type="EMBL" id="SDB35198.1"/>
    </source>
</evidence>
<name>A0A1G6CQU1_EUBOX</name>
<dbReference type="PROSITE" id="PS50853">
    <property type="entry name" value="FN3"/>
    <property type="match status" value="1"/>
</dbReference>
<dbReference type="SUPFAM" id="SSF49265">
    <property type="entry name" value="Fibronectin type III"/>
    <property type="match status" value="1"/>
</dbReference>
<dbReference type="Pfam" id="PF00041">
    <property type="entry name" value="fn3"/>
    <property type="match status" value="1"/>
</dbReference>
<organism evidence="3 4">
    <name type="scientific">Eubacterium oxidoreducens</name>
    <dbReference type="NCBI Taxonomy" id="1732"/>
    <lineage>
        <taxon>Bacteria</taxon>
        <taxon>Bacillati</taxon>
        <taxon>Bacillota</taxon>
        <taxon>Clostridia</taxon>
        <taxon>Eubacteriales</taxon>
        <taxon>Eubacteriaceae</taxon>
        <taxon>Eubacterium</taxon>
    </lineage>
</organism>
<evidence type="ECO:0000256" key="1">
    <source>
        <dbReference type="SAM" id="SignalP"/>
    </source>
</evidence>
<dbReference type="CDD" id="cd00063">
    <property type="entry name" value="FN3"/>
    <property type="match status" value="1"/>
</dbReference>
<dbReference type="Gene3D" id="2.60.40.10">
    <property type="entry name" value="Immunoglobulins"/>
    <property type="match status" value="1"/>
</dbReference>
<keyword evidence="1" id="KW-0732">Signal</keyword>
<evidence type="ECO:0000313" key="4">
    <source>
        <dbReference type="Proteomes" id="UP000199228"/>
    </source>
</evidence>
<dbReference type="Gene3D" id="2.60.40.3760">
    <property type="match status" value="1"/>
</dbReference>
<keyword evidence="4" id="KW-1185">Reference proteome</keyword>
<feature type="chain" id="PRO_5011769440" evidence="1">
    <location>
        <begin position="31"/>
        <end position="425"/>
    </location>
</feature>